<comment type="subunit">
    <text evidence="8">Oligomerizes as a right-handed, spiral filament on DNA at oriC.</text>
</comment>
<dbReference type="NCBIfam" id="TIGR00362">
    <property type="entry name" value="DnaA"/>
    <property type="match status" value="1"/>
</dbReference>
<keyword evidence="6 8" id="KW-0446">Lipid-binding</keyword>
<evidence type="ECO:0000256" key="2">
    <source>
        <dbReference type="ARBA" id="ARBA00022490"/>
    </source>
</evidence>
<feature type="region of interest" description="Domain IV, binds dsDNA" evidence="8">
    <location>
        <begin position="341"/>
        <end position="462"/>
    </location>
</feature>
<dbReference type="Pfam" id="PF00308">
    <property type="entry name" value="Bac_DnaA"/>
    <property type="match status" value="1"/>
</dbReference>
<dbReference type="CDD" id="cd06571">
    <property type="entry name" value="Bac_DnaA_C"/>
    <property type="match status" value="1"/>
</dbReference>
<dbReference type="Proteomes" id="UP000228867">
    <property type="component" value="Unassembled WGS sequence"/>
</dbReference>
<dbReference type="Pfam" id="PF08299">
    <property type="entry name" value="Bac_DnaA_C"/>
    <property type="match status" value="1"/>
</dbReference>
<comment type="domain">
    <text evidence="8">Domain I is involved in oligomerization and binding regulators, domain II is flexibile and of varying length in different bacteria, domain III forms the AAA+ region, while domain IV binds dsDNA.</text>
</comment>
<comment type="similarity">
    <text evidence="1 8 11">Belongs to the DnaA family.</text>
</comment>
<evidence type="ECO:0000256" key="8">
    <source>
        <dbReference type="HAMAP-Rule" id="MF_00377"/>
    </source>
</evidence>
<reference evidence="14 15" key="1">
    <citation type="submission" date="2017-09" db="EMBL/GenBank/DDBJ databases">
        <title>Depth-based differentiation of microbial function through sediment-hosted aquifers and enrichment of novel symbionts in the deep terrestrial subsurface.</title>
        <authorList>
            <person name="Probst A.J."/>
            <person name="Ladd B."/>
            <person name="Jarett J.K."/>
            <person name="Geller-Mcgrath D.E."/>
            <person name="Sieber C.M."/>
            <person name="Emerson J.B."/>
            <person name="Anantharaman K."/>
            <person name="Thomas B.C."/>
            <person name="Malmstrom R."/>
            <person name="Stieglmeier M."/>
            <person name="Klingl A."/>
            <person name="Woyke T."/>
            <person name="Ryan C.M."/>
            <person name="Banfield J.F."/>
        </authorList>
    </citation>
    <scope>NUCLEOTIDE SEQUENCE [LARGE SCALE GENOMIC DNA]</scope>
    <source>
        <strain evidence="14">CG11_big_fil_rev_8_21_14_0_20_38_23</strain>
    </source>
</reference>
<evidence type="ECO:0000313" key="14">
    <source>
        <dbReference type="EMBL" id="PIR06204.1"/>
    </source>
</evidence>
<dbReference type="EMBL" id="PCWR01000062">
    <property type="protein sequence ID" value="PIR06204.1"/>
    <property type="molecule type" value="Genomic_DNA"/>
</dbReference>
<keyword evidence="5 8" id="KW-0067">ATP-binding</keyword>
<feature type="binding site" evidence="8">
    <location>
        <position position="169"/>
    </location>
    <ligand>
        <name>ATP</name>
        <dbReference type="ChEBI" id="CHEBI:30616"/>
    </ligand>
</feature>
<dbReference type="GO" id="GO:0005886">
    <property type="term" value="C:plasma membrane"/>
    <property type="evidence" value="ECO:0007669"/>
    <property type="project" value="TreeGrafter"/>
</dbReference>
<dbReference type="InterPro" id="IPR024633">
    <property type="entry name" value="DnaA_N_dom"/>
</dbReference>
<feature type="binding site" evidence="8">
    <location>
        <position position="170"/>
    </location>
    <ligand>
        <name>ATP</name>
        <dbReference type="ChEBI" id="CHEBI:30616"/>
    </ligand>
</feature>
<feature type="domain" description="AAA+ ATPase" evidence="12">
    <location>
        <begin position="156"/>
        <end position="280"/>
    </location>
</feature>
<keyword evidence="3 8" id="KW-0235">DNA replication</keyword>
<gene>
    <name evidence="8" type="primary">dnaA</name>
    <name evidence="14" type="ORF">COV54_03045</name>
</gene>
<dbReference type="GO" id="GO:0003688">
    <property type="term" value="F:DNA replication origin binding"/>
    <property type="evidence" value="ECO:0007669"/>
    <property type="project" value="UniProtKB-UniRule"/>
</dbReference>
<dbReference type="Gene3D" id="1.10.1750.10">
    <property type="match status" value="1"/>
</dbReference>
<dbReference type="Gene3D" id="3.30.300.180">
    <property type="match status" value="1"/>
</dbReference>
<dbReference type="CDD" id="cd00009">
    <property type="entry name" value="AAA"/>
    <property type="match status" value="1"/>
</dbReference>
<keyword evidence="4 8" id="KW-0547">Nucleotide-binding</keyword>
<comment type="function">
    <text evidence="8 10">Plays an essential role in the initiation and regulation of chromosomal replication. ATP-DnaA binds to the origin of replication (oriC) to initiate formation of the DNA replication initiation complex once per cell cycle. Binds the DnaA box (a 9 base pair repeat at the origin) and separates the double-stranded (ds)DNA. Forms a right-handed helical filament on oriC DNA; dsDNA binds to the exterior of the filament while single-stranded (ss)DNA is stabiized in the filament's interior. The ATP-DnaA-oriC complex binds and stabilizes one strand of the AT-rich DNA unwinding element (DUE), permitting loading of DNA polymerase. After initiation quickly degrades to an ADP-DnaA complex that is not apt for DNA replication. Binds acidic phospholipids.</text>
</comment>
<dbReference type="GO" id="GO:0008289">
    <property type="term" value="F:lipid binding"/>
    <property type="evidence" value="ECO:0007669"/>
    <property type="project" value="UniProtKB-KW"/>
</dbReference>
<comment type="subcellular location">
    <subcellularLocation>
        <location evidence="8">Cytoplasm</location>
    </subcellularLocation>
</comment>
<dbReference type="SMART" id="SM00760">
    <property type="entry name" value="Bac_DnaA_C"/>
    <property type="match status" value="1"/>
</dbReference>
<dbReference type="GO" id="GO:0005524">
    <property type="term" value="F:ATP binding"/>
    <property type="evidence" value="ECO:0007669"/>
    <property type="project" value="UniProtKB-UniRule"/>
</dbReference>
<evidence type="ECO:0000256" key="9">
    <source>
        <dbReference type="NCBIfam" id="TIGR00362"/>
    </source>
</evidence>
<dbReference type="HAMAP" id="MF_00377">
    <property type="entry name" value="DnaA_bact"/>
    <property type="match status" value="1"/>
</dbReference>
<feature type="binding site" evidence="8">
    <location>
        <position position="167"/>
    </location>
    <ligand>
        <name>ATP</name>
        <dbReference type="ChEBI" id="CHEBI:30616"/>
    </ligand>
</feature>
<protein>
    <recommendedName>
        <fullName evidence="8 9">Chromosomal replication initiator protein DnaA</fullName>
    </recommendedName>
</protein>
<dbReference type="GO" id="GO:0006275">
    <property type="term" value="P:regulation of DNA replication"/>
    <property type="evidence" value="ECO:0007669"/>
    <property type="project" value="UniProtKB-UniRule"/>
</dbReference>
<dbReference type="PANTHER" id="PTHR30050">
    <property type="entry name" value="CHROMOSOMAL REPLICATION INITIATOR PROTEIN DNAA"/>
    <property type="match status" value="1"/>
</dbReference>
<accession>A0A2H0NBF8</accession>
<evidence type="ECO:0000259" key="13">
    <source>
        <dbReference type="SMART" id="SM00760"/>
    </source>
</evidence>
<proteinExistence type="inferred from homology"/>
<evidence type="ECO:0000256" key="11">
    <source>
        <dbReference type="RuleBase" id="RU004227"/>
    </source>
</evidence>
<dbReference type="InterPro" id="IPR020591">
    <property type="entry name" value="Chromosome_initiator_DnaA-like"/>
</dbReference>
<dbReference type="InterPro" id="IPR038454">
    <property type="entry name" value="DnaA_N_sf"/>
</dbReference>
<feature type="binding site" evidence="8">
    <location>
        <position position="171"/>
    </location>
    <ligand>
        <name>ATP</name>
        <dbReference type="ChEBI" id="CHEBI:30616"/>
    </ligand>
</feature>
<dbReference type="AlphaFoldDB" id="A0A2H0NBF8"/>
<dbReference type="SUPFAM" id="SSF52540">
    <property type="entry name" value="P-loop containing nucleoside triphosphate hydrolases"/>
    <property type="match status" value="1"/>
</dbReference>
<evidence type="ECO:0000256" key="4">
    <source>
        <dbReference type="ARBA" id="ARBA00022741"/>
    </source>
</evidence>
<evidence type="ECO:0000256" key="3">
    <source>
        <dbReference type="ARBA" id="ARBA00022705"/>
    </source>
</evidence>
<dbReference type="GO" id="GO:0006270">
    <property type="term" value="P:DNA replication initiation"/>
    <property type="evidence" value="ECO:0007669"/>
    <property type="project" value="UniProtKB-UniRule"/>
</dbReference>
<evidence type="ECO:0000256" key="5">
    <source>
        <dbReference type="ARBA" id="ARBA00022840"/>
    </source>
</evidence>
<organism evidence="14 15">
    <name type="scientific">Candidatus Jorgensenbacteria bacterium CG11_big_fil_rev_8_21_14_0_20_38_23</name>
    <dbReference type="NCBI Taxonomy" id="1974594"/>
    <lineage>
        <taxon>Bacteria</taxon>
        <taxon>Candidatus Joergenseniibacteriota</taxon>
    </lineage>
</organism>
<feature type="region of interest" description="Domain I, interacts with DnaA modulators" evidence="8">
    <location>
        <begin position="1"/>
        <end position="100"/>
    </location>
</feature>
<dbReference type="InterPro" id="IPR003593">
    <property type="entry name" value="AAA+_ATPase"/>
</dbReference>
<evidence type="ECO:0000259" key="12">
    <source>
        <dbReference type="SMART" id="SM00382"/>
    </source>
</evidence>
<sequence length="462" mass="53429">MMNNYNELWKAVLGEVEVQISRPNFLTWLKQSQIVGKDEKENTIFVGLPNNFAREWVKNKYHKIIFGSLRNFDNSIKGVEYVIFNPAGTVFSPILEKKSKTGLASANKASLPLLELKIDPKTNLNPRYTFESFVVGSSNELAHAAAMAIVKDIGQKYNPFFVYGGVGLGKTHLLQAMGNEIKKSYQNKINVFYTTSEKFVSDVVWAIRNKQMDDIKKKYRNVDVLIIDDIQFIGGKERSEEEFFHTFNVLYENNKQIVISSDRPPGAIPTLTERLRSRFEGGMIADITYPDYEMRLAILKNKVQERSIFIEDKILEQVAFKVQKNIRELEGVLNKIIFYQEYKKEKIDNQKLEEIIIEASQTSSKNVTINDIIKAVTDFYEVSPNEIANRNRKQEIVEPRQIIMYLLREILKLSYPHIGERLGKRDHTTAIHSCEKVARDINRNAAFNQKIMMIKEKIYKMS</sequence>
<dbReference type="PANTHER" id="PTHR30050:SF2">
    <property type="entry name" value="CHROMOSOMAL REPLICATION INITIATOR PROTEIN DNAA"/>
    <property type="match status" value="1"/>
</dbReference>
<comment type="caution">
    <text evidence="8">Lacks conserved residue(s) required for the propagation of feature annotation.</text>
</comment>
<dbReference type="Gene3D" id="1.10.8.60">
    <property type="match status" value="1"/>
</dbReference>
<dbReference type="InterPro" id="IPR013317">
    <property type="entry name" value="DnaA_dom"/>
</dbReference>
<evidence type="ECO:0000256" key="7">
    <source>
        <dbReference type="ARBA" id="ARBA00023125"/>
    </source>
</evidence>
<dbReference type="Pfam" id="PF11638">
    <property type="entry name" value="DnaA_N"/>
    <property type="match status" value="1"/>
</dbReference>
<dbReference type="GO" id="GO:0005737">
    <property type="term" value="C:cytoplasm"/>
    <property type="evidence" value="ECO:0007669"/>
    <property type="project" value="UniProtKB-SubCell"/>
</dbReference>
<dbReference type="SUPFAM" id="SSF48295">
    <property type="entry name" value="TrpR-like"/>
    <property type="match status" value="1"/>
</dbReference>
<dbReference type="Gene3D" id="3.40.50.300">
    <property type="entry name" value="P-loop containing nucleotide triphosphate hydrolases"/>
    <property type="match status" value="1"/>
</dbReference>
<name>A0A2H0NBF8_9BACT</name>
<keyword evidence="7 8" id="KW-0238">DNA-binding</keyword>
<dbReference type="InterPro" id="IPR027417">
    <property type="entry name" value="P-loop_NTPase"/>
</dbReference>
<dbReference type="InterPro" id="IPR010921">
    <property type="entry name" value="Trp_repressor/repl_initiator"/>
</dbReference>
<evidence type="ECO:0000256" key="10">
    <source>
        <dbReference type="RuleBase" id="RU000577"/>
    </source>
</evidence>
<dbReference type="InterPro" id="IPR013159">
    <property type="entry name" value="DnaA_C"/>
</dbReference>
<keyword evidence="2 8" id="KW-0963">Cytoplasm</keyword>
<dbReference type="FunFam" id="3.40.50.300:FF:000668">
    <property type="entry name" value="Chromosomal replication initiator protein DnaA"/>
    <property type="match status" value="1"/>
</dbReference>
<evidence type="ECO:0000256" key="1">
    <source>
        <dbReference type="ARBA" id="ARBA00006583"/>
    </source>
</evidence>
<evidence type="ECO:0000313" key="15">
    <source>
        <dbReference type="Proteomes" id="UP000228867"/>
    </source>
</evidence>
<comment type="caution">
    <text evidence="14">The sequence shown here is derived from an EMBL/GenBank/DDBJ whole genome shotgun (WGS) entry which is preliminary data.</text>
</comment>
<dbReference type="PRINTS" id="PR00051">
    <property type="entry name" value="DNAA"/>
</dbReference>
<dbReference type="InterPro" id="IPR001957">
    <property type="entry name" value="Chromosome_initiator_DnaA"/>
</dbReference>
<evidence type="ECO:0000256" key="6">
    <source>
        <dbReference type="ARBA" id="ARBA00023121"/>
    </source>
</evidence>
<dbReference type="SMART" id="SM00382">
    <property type="entry name" value="AAA"/>
    <property type="match status" value="1"/>
</dbReference>
<feature type="domain" description="Chromosomal replication initiator DnaA C-terminal" evidence="13">
    <location>
        <begin position="368"/>
        <end position="437"/>
    </location>
</feature>